<sequence>MPIDPKTQRRANTSMGCPERRTASRAAGSLWTTHASDNGNRVAPSYETSSPLDCVLARTPGPLDTLARMTTMNTAKFRKGHKEHHRCRSLSPYRNTRHIPHSKRSHSLDPRQSVGHSPACGPDPRPSHINGHNHNPSAGHDRKPLGHYPLVNHLRSTTTEQSCCAGRVPNNTTQQHEGTTFTNTNMSPCWSPSTPAVDTAPVPPQPLHLSSPERPDGARPTKRVCLQLLFRELTTAKWDSRLQRGFQLPNPLVIRYVKDFGHELCPEAKIIGQLHLPPDCETDPLISRLFFTPPFTLGACVYLPDNNVLWLRRLPHEPCVRVLYAVNQQRPPSVNLVFDLDDTLVVLNRNQIPVDLEDITFYTVRGSKLRVWGEKVTPRPGLLPFLELAAPFFDRLCIRTLSVNPRASAVIYCLDPQLQNLLKNALPKTGLPSWLQEWKAAQQRIRDCAESLFKLSGEQLEGREEVCELKRLEDKLVELLKPSLFTGDGPKLLSDCNMQSSRPYRTLIIDDQPQVWILPRDRCRVVHVSAQGPEMAGGDGGELGLQLLLKWLELVRKPATPTETPPPAQPAPVPIANVSEEVLMNTRVPLKVG</sequence>
<feature type="compositionally biased region" description="Basic residues" evidence="1">
    <location>
        <begin position="77"/>
        <end position="88"/>
    </location>
</feature>
<feature type="region of interest" description="Disordered" evidence="1">
    <location>
        <begin position="77"/>
        <end position="148"/>
    </location>
</feature>
<feature type="region of interest" description="Disordered" evidence="1">
    <location>
        <begin position="161"/>
        <end position="220"/>
    </location>
</feature>
<dbReference type="EMBL" id="HBJA01076218">
    <property type="protein sequence ID" value="CAE0815613.1"/>
    <property type="molecule type" value="Transcribed_RNA"/>
</dbReference>
<dbReference type="InterPro" id="IPR004274">
    <property type="entry name" value="FCP1_dom"/>
</dbReference>
<evidence type="ECO:0000256" key="1">
    <source>
        <dbReference type="SAM" id="MobiDB-lite"/>
    </source>
</evidence>
<dbReference type="InterPro" id="IPR023214">
    <property type="entry name" value="HAD_sf"/>
</dbReference>
<dbReference type="Gene3D" id="3.40.50.1000">
    <property type="entry name" value="HAD superfamily/HAD-like"/>
    <property type="match status" value="1"/>
</dbReference>
<dbReference type="AlphaFoldDB" id="A0A7S4FUB0"/>
<accession>A0A7S4FUB0</accession>
<protein>
    <recommendedName>
        <fullName evidence="2">FCP1 homology domain-containing protein</fullName>
    </recommendedName>
</protein>
<feature type="region of interest" description="Disordered" evidence="1">
    <location>
        <begin position="1"/>
        <end position="25"/>
    </location>
</feature>
<evidence type="ECO:0000313" key="3">
    <source>
        <dbReference type="EMBL" id="CAE0815613.1"/>
    </source>
</evidence>
<gene>
    <name evidence="3" type="ORF">EGYM00163_LOCUS26771</name>
</gene>
<feature type="domain" description="FCP1 homology" evidence="2">
    <location>
        <begin position="329"/>
        <end position="555"/>
    </location>
</feature>
<evidence type="ECO:0000259" key="2">
    <source>
        <dbReference type="PROSITE" id="PS50969"/>
    </source>
</evidence>
<dbReference type="PROSITE" id="PS50969">
    <property type="entry name" value="FCP1"/>
    <property type="match status" value="1"/>
</dbReference>
<feature type="compositionally biased region" description="Polar residues" evidence="1">
    <location>
        <begin position="169"/>
        <end position="196"/>
    </location>
</feature>
<feature type="compositionally biased region" description="Basic residues" evidence="1">
    <location>
        <begin position="95"/>
        <end position="105"/>
    </location>
</feature>
<dbReference type="SUPFAM" id="SSF56784">
    <property type="entry name" value="HAD-like"/>
    <property type="match status" value="1"/>
</dbReference>
<dbReference type="InterPro" id="IPR036412">
    <property type="entry name" value="HAD-like_sf"/>
</dbReference>
<reference evidence="3" key="1">
    <citation type="submission" date="2021-01" db="EMBL/GenBank/DDBJ databases">
        <authorList>
            <person name="Corre E."/>
            <person name="Pelletier E."/>
            <person name="Niang G."/>
            <person name="Scheremetjew M."/>
            <person name="Finn R."/>
            <person name="Kale V."/>
            <person name="Holt S."/>
            <person name="Cochrane G."/>
            <person name="Meng A."/>
            <person name="Brown T."/>
            <person name="Cohen L."/>
        </authorList>
    </citation>
    <scope>NUCLEOTIDE SEQUENCE</scope>
    <source>
        <strain evidence="3">CCMP1594</strain>
    </source>
</reference>
<name>A0A7S4FUB0_9EUGL</name>
<proteinExistence type="predicted"/>
<organism evidence="3">
    <name type="scientific">Eutreptiella gymnastica</name>
    <dbReference type="NCBI Taxonomy" id="73025"/>
    <lineage>
        <taxon>Eukaryota</taxon>
        <taxon>Discoba</taxon>
        <taxon>Euglenozoa</taxon>
        <taxon>Euglenida</taxon>
        <taxon>Spirocuta</taxon>
        <taxon>Euglenophyceae</taxon>
        <taxon>Eutreptiales</taxon>
        <taxon>Eutreptiaceae</taxon>
        <taxon>Eutreptiella</taxon>
    </lineage>
</organism>